<dbReference type="InterPro" id="IPR000182">
    <property type="entry name" value="GNAT_dom"/>
</dbReference>
<dbReference type="Pfam" id="PF13527">
    <property type="entry name" value="Acetyltransf_9"/>
    <property type="match status" value="1"/>
</dbReference>
<proteinExistence type="predicted"/>
<dbReference type="InterPro" id="IPR016181">
    <property type="entry name" value="Acyl_CoA_acyltransferase"/>
</dbReference>
<name>A0A4Y8WKK3_9VIBR</name>
<evidence type="ECO:0000313" key="2">
    <source>
        <dbReference type="EMBL" id="TFH93229.1"/>
    </source>
</evidence>
<dbReference type="AlphaFoldDB" id="A0A4Y8WKK3"/>
<dbReference type="CDD" id="cd04301">
    <property type="entry name" value="NAT_SF"/>
    <property type="match status" value="1"/>
</dbReference>
<gene>
    <name evidence="2" type="ORF">ELS82_02125</name>
</gene>
<dbReference type="RefSeq" id="WP_134834012.1">
    <property type="nucleotide sequence ID" value="NZ_SATR01000002.1"/>
</dbReference>
<reference evidence="2 3" key="1">
    <citation type="submission" date="2019-01" db="EMBL/GenBank/DDBJ databases">
        <title>Vibrio BEI176 sp. nov, a marine bacterium isolated from China: eastern marignal seas.</title>
        <authorList>
            <person name="Li B."/>
        </authorList>
    </citation>
    <scope>NUCLEOTIDE SEQUENCE [LARGE SCALE GENOMIC DNA]</scope>
    <source>
        <strain evidence="2 3">BEI176</strain>
    </source>
</reference>
<keyword evidence="3" id="KW-1185">Reference proteome</keyword>
<evidence type="ECO:0000313" key="3">
    <source>
        <dbReference type="Proteomes" id="UP000297753"/>
    </source>
</evidence>
<feature type="domain" description="N-acetyltransferase" evidence="1">
    <location>
        <begin position="1"/>
        <end position="157"/>
    </location>
</feature>
<accession>A0A4Y8WKK3</accession>
<dbReference type="Gene3D" id="3.40.630.30">
    <property type="match status" value="1"/>
</dbReference>
<dbReference type="Proteomes" id="UP000297753">
    <property type="component" value="Unassembled WGS sequence"/>
</dbReference>
<organism evidence="2 3">
    <name type="scientific">Vibrio ouci</name>
    <dbReference type="NCBI Taxonomy" id="2499078"/>
    <lineage>
        <taxon>Bacteria</taxon>
        <taxon>Pseudomonadati</taxon>
        <taxon>Pseudomonadota</taxon>
        <taxon>Gammaproteobacteria</taxon>
        <taxon>Vibrionales</taxon>
        <taxon>Vibrionaceae</taxon>
        <taxon>Vibrio</taxon>
    </lineage>
</organism>
<dbReference type="PROSITE" id="PS51186">
    <property type="entry name" value="GNAT"/>
    <property type="match status" value="1"/>
</dbReference>
<dbReference type="EMBL" id="SATR01000002">
    <property type="protein sequence ID" value="TFH93229.1"/>
    <property type="molecule type" value="Genomic_DNA"/>
</dbReference>
<dbReference type="SUPFAM" id="SSF55729">
    <property type="entry name" value="Acyl-CoA N-acyltransferases (Nat)"/>
    <property type="match status" value="1"/>
</dbReference>
<keyword evidence="2" id="KW-0808">Transferase</keyword>
<dbReference type="OrthoDB" id="9797178at2"/>
<comment type="caution">
    <text evidence="2">The sequence shown here is derived from an EMBL/GenBank/DDBJ whole genome shotgun (WGS) entry which is preliminary data.</text>
</comment>
<dbReference type="GO" id="GO:0016747">
    <property type="term" value="F:acyltransferase activity, transferring groups other than amino-acyl groups"/>
    <property type="evidence" value="ECO:0007669"/>
    <property type="project" value="InterPro"/>
</dbReference>
<sequence length="180" mass="19782">MNYGIYNTTETASIIELFSRTFSDSEGPAEGQMIGELVNNLISQTPEQDISVAVARDGSDVVGCILFTRLAFENENESECFLMAPVAVRTDYQGKGVGQTLIEFGLTSMRDQGVKLAFTYGDPKFYSKTGFDQVTEQAFKAPLPLSFPHGWMAQSLGEEKIEALAGLSVCVPEFNKPELW</sequence>
<protein>
    <submittedName>
        <fullName evidence="2">N-acetyltransferase</fullName>
    </submittedName>
</protein>
<evidence type="ECO:0000259" key="1">
    <source>
        <dbReference type="PROSITE" id="PS51186"/>
    </source>
</evidence>